<dbReference type="PANTHER" id="PTHR30146:SF109">
    <property type="entry name" value="HTH-TYPE TRANSCRIPTIONAL REGULATOR GALS"/>
    <property type="match status" value="1"/>
</dbReference>
<feature type="domain" description="HTH lacI-type" evidence="4">
    <location>
        <begin position="80"/>
        <end position="124"/>
    </location>
</feature>
<reference evidence="5 6" key="1">
    <citation type="submission" date="2017-10" db="EMBL/GenBank/DDBJ databases">
        <title>Draft genome sequences of strains TRE 1, TRE 9, TRE H and TRI 7, isolated from tamarins, belonging to four potential novel Bifidobacterium species.</title>
        <authorList>
            <person name="Mattarelli P."/>
            <person name="Modesto M."/>
            <person name="Puglisi E."/>
            <person name="Morelli L."/>
            <person name="Spezio C."/>
            <person name="Bonetti A."/>
            <person name="Sandri C."/>
        </authorList>
    </citation>
    <scope>NUCLEOTIDE SEQUENCE [LARGE SCALE GENOMIC DNA]</scope>
    <source>
        <strain evidence="6">TRE1</strain>
    </source>
</reference>
<organism evidence="5 6">
    <name type="scientific">Bifidobacterium primatium</name>
    <dbReference type="NCBI Taxonomy" id="2045438"/>
    <lineage>
        <taxon>Bacteria</taxon>
        <taxon>Bacillati</taxon>
        <taxon>Actinomycetota</taxon>
        <taxon>Actinomycetes</taxon>
        <taxon>Bifidobacteriales</taxon>
        <taxon>Bifidobacteriaceae</taxon>
        <taxon>Bifidobacterium</taxon>
    </lineage>
</organism>
<evidence type="ECO:0000259" key="4">
    <source>
        <dbReference type="PROSITE" id="PS50932"/>
    </source>
</evidence>
<dbReference type="Pfam" id="PF00356">
    <property type="entry name" value="LacI"/>
    <property type="match status" value="1"/>
</dbReference>
<dbReference type="SUPFAM" id="SSF47413">
    <property type="entry name" value="lambda repressor-like DNA-binding domains"/>
    <property type="match status" value="1"/>
</dbReference>
<dbReference type="Gene3D" id="1.10.260.40">
    <property type="entry name" value="lambda repressor-like DNA-binding domains"/>
    <property type="match status" value="1"/>
</dbReference>
<dbReference type="PROSITE" id="PS50932">
    <property type="entry name" value="HTH_LACI_2"/>
    <property type="match status" value="1"/>
</dbReference>
<dbReference type="CDD" id="cd01392">
    <property type="entry name" value="HTH_LacI"/>
    <property type="match status" value="1"/>
</dbReference>
<dbReference type="Gene3D" id="3.40.50.2300">
    <property type="match status" value="2"/>
</dbReference>
<evidence type="ECO:0000256" key="2">
    <source>
        <dbReference type="ARBA" id="ARBA00023125"/>
    </source>
</evidence>
<dbReference type="SUPFAM" id="SSF53822">
    <property type="entry name" value="Periplasmic binding protein-like I"/>
    <property type="match status" value="1"/>
</dbReference>
<dbReference type="GO" id="GO:0000976">
    <property type="term" value="F:transcription cis-regulatory region binding"/>
    <property type="evidence" value="ECO:0007669"/>
    <property type="project" value="TreeGrafter"/>
</dbReference>
<name>A0A2M9H991_9BIFI</name>
<dbReference type="InterPro" id="IPR046335">
    <property type="entry name" value="LacI/GalR-like_sensor"/>
</dbReference>
<evidence type="ECO:0000313" key="5">
    <source>
        <dbReference type="EMBL" id="PJM73373.1"/>
    </source>
</evidence>
<evidence type="ECO:0000256" key="3">
    <source>
        <dbReference type="ARBA" id="ARBA00023163"/>
    </source>
</evidence>
<evidence type="ECO:0000256" key="1">
    <source>
        <dbReference type="ARBA" id="ARBA00023015"/>
    </source>
</evidence>
<dbReference type="GO" id="GO:0003700">
    <property type="term" value="F:DNA-binding transcription factor activity"/>
    <property type="evidence" value="ECO:0007669"/>
    <property type="project" value="TreeGrafter"/>
</dbReference>
<dbReference type="InterPro" id="IPR010982">
    <property type="entry name" value="Lambda_DNA-bd_dom_sf"/>
</dbReference>
<protein>
    <submittedName>
        <fullName evidence="5">LacI family transcriptional regulator</fullName>
    </submittedName>
</protein>
<dbReference type="EMBL" id="PEBI01000002">
    <property type="protein sequence ID" value="PJM73373.1"/>
    <property type="molecule type" value="Genomic_DNA"/>
</dbReference>
<sequence length="410" mass="45335">MSVPFPLTTTLRGARMARFSFHSFPCRGRIVVVYSSFRPRIDGFHRRVAAESVSDTTVIVCYQGQWRRSEEQMMSESTKVTIRDVAREAGVSPTTVSRALSKPGRVNLETATMVREVAERLGYRTKNLEPRQDDALRGMILTTTSDLKYSVFADFVDGMQRPCIERGFILLTALTEEKRDLERSTIMRMATQVDGLVLTSSRLSDSTIRKAAQVKPTVVVNRLVNGVQSVVCDDRPSLTAVVRRLKALGHESVTYIAGPENSWQNGLRWQALLSACQKERMRLRQIPGPQIFDEEAMRESYAAFFDNPTTAVILFNDIFALQFLDVLAARGVSVPEQVSVVGIDDTTAGARSTPTLSSIHIPREQMGAQAATKLIGKLLHIDDGDSAPIVSYSTFVERGSTGSAPTTPIV</sequence>
<gene>
    <name evidence="5" type="ORF">CS006_04865</name>
</gene>
<comment type="caution">
    <text evidence="5">The sequence shown here is derived from an EMBL/GenBank/DDBJ whole genome shotgun (WGS) entry which is preliminary data.</text>
</comment>
<proteinExistence type="predicted"/>
<keyword evidence="2" id="KW-0238">DNA-binding</keyword>
<dbReference type="AlphaFoldDB" id="A0A2M9H991"/>
<dbReference type="PANTHER" id="PTHR30146">
    <property type="entry name" value="LACI-RELATED TRANSCRIPTIONAL REPRESSOR"/>
    <property type="match status" value="1"/>
</dbReference>
<dbReference type="PRINTS" id="PR00036">
    <property type="entry name" value="HTHLACI"/>
</dbReference>
<dbReference type="PROSITE" id="PS00356">
    <property type="entry name" value="HTH_LACI_1"/>
    <property type="match status" value="1"/>
</dbReference>
<keyword evidence="6" id="KW-1185">Reference proteome</keyword>
<dbReference type="CDD" id="cd06267">
    <property type="entry name" value="PBP1_LacI_sugar_binding-like"/>
    <property type="match status" value="1"/>
</dbReference>
<dbReference type="InterPro" id="IPR000843">
    <property type="entry name" value="HTH_LacI"/>
</dbReference>
<dbReference type="SMART" id="SM00354">
    <property type="entry name" value="HTH_LACI"/>
    <property type="match status" value="1"/>
</dbReference>
<accession>A0A2M9H991</accession>
<keyword evidence="3" id="KW-0804">Transcription</keyword>
<dbReference type="Proteomes" id="UP000229095">
    <property type="component" value="Unassembled WGS sequence"/>
</dbReference>
<evidence type="ECO:0000313" key="6">
    <source>
        <dbReference type="Proteomes" id="UP000229095"/>
    </source>
</evidence>
<dbReference type="Pfam" id="PF13377">
    <property type="entry name" value="Peripla_BP_3"/>
    <property type="match status" value="1"/>
</dbReference>
<dbReference type="InterPro" id="IPR028082">
    <property type="entry name" value="Peripla_BP_I"/>
</dbReference>
<keyword evidence="1" id="KW-0805">Transcription regulation</keyword>